<dbReference type="InterPro" id="IPR050695">
    <property type="entry name" value="N-acetylmuramoyl_amidase_3"/>
</dbReference>
<dbReference type="GO" id="GO:0008745">
    <property type="term" value="F:N-acetylmuramoyl-L-alanine amidase activity"/>
    <property type="evidence" value="ECO:0007669"/>
    <property type="project" value="UniProtKB-EC"/>
</dbReference>
<organism evidence="6 7">
    <name type="scientific">Stenotrophomonas indicatrix</name>
    <dbReference type="NCBI Taxonomy" id="2045451"/>
    <lineage>
        <taxon>Bacteria</taxon>
        <taxon>Pseudomonadati</taxon>
        <taxon>Pseudomonadota</taxon>
        <taxon>Gammaproteobacteria</taxon>
        <taxon>Lysobacterales</taxon>
        <taxon>Lysobacteraceae</taxon>
        <taxon>Stenotrophomonas</taxon>
    </lineage>
</organism>
<protein>
    <recommendedName>
        <fullName evidence="2">N-acetylmuramoyl-L-alanine amidase</fullName>
        <ecNumber evidence="2">3.5.1.28</ecNumber>
    </recommendedName>
</protein>
<comment type="catalytic activity">
    <reaction evidence="1">
        <text>Hydrolyzes the link between N-acetylmuramoyl residues and L-amino acid residues in certain cell-wall glycopeptides.</text>
        <dbReference type="EC" id="3.5.1.28"/>
    </reaction>
</comment>
<accession>A0ABT8Q7K0</accession>
<feature type="domain" description="MurNAc-LAA" evidence="5">
    <location>
        <begin position="299"/>
        <end position="417"/>
    </location>
</feature>
<dbReference type="SUPFAM" id="SSF53187">
    <property type="entry name" value="Zn-dependent exopeptidases"/>
    <property type="match status" value="1"/>
</dbReference>
<dbReference type="CDD" id="cd02696">
    <property type="entry name" value="MurNAc-LAA"/>
    <property type="match status" value="1"/>
</dbReference>
<dbReference type="SMART" id="SM00646">
    <property type="entry name" value="Ami_3"/>
    <property type="match status" value="1"/>
</dbReference>
<keyword evidence="7" id="KW-1185">Reference proteome</keyword>
<name>A0ABT8Q7K0_9GAMM</name>
<sequence length="527" mass="57984">MSIGVRLVRNRWRTAGQGGGAPHERRVSHHMEKSIMKGLKLATAVVACSLFLVSPVLASRAEASRAAEDPGTYAELLALLEREIGAQLTRHLQEEGRLRQVTVSVAVDPQKRRMVVDFGPGYLPGDEQNYGELFLIPLAADLRHYSDQAGLEILDVEFLFQGKPIEAHFPEDHPMPRAAKSRSAHTQALVSSSHGYIALHPSRAWEFQRPAPLGLQEDVLSPTYGDELQDLLEQRSGLVVHRARSRSKDPHPESGHPWEQMSSRYHLKALFPERADIWNELPNSPSSDREVKEDIRARPNYANHLGVDVMLSLHTNGNAAPGVRGAEVYHHRTKPEDKALGDSILCGMREVIHAQPGYESFPVRAESVAEGHGENRIGKMPSVIVETAYHSNPEDVAALQDPVFRSAAMKGVEKGYRLWATGKSCEPLTLAPIADVEIPTQSAREIELGYQGNPQYPVTIEFTSASCSKPGACTPTRTLFEDPTKPIRAELTCKGSNPGVARWSVVLRDADGVATPPVVFQHACVQV</sequence>
<evidence type="ECO:0000259" key="5">
    <source>
        <dbReference type="SMART" id="SM00646"/>
    </source>
</evidence>
<feature type="compositionally biased region" description="Basic and acidic residues" evidence="4">
    <location>
        <begin position="246"/>
        <end position="256"/>
    </location>
</feature>
<evidence type="ECO:0000313" key="7">
    <source>
        <dbReference type="Proteomes" id="UP001174315"/>
    </source>
</evidence>
<dbReference type="InterPro" id="IPR002508">
    <property type="entry name" value="MurNAc-LAA_cat"/>
</dbReference>
<dbReference type="Proteomes" id="UP001174315">
    <property type="component" value="Unassembled WGS sequence"/>
</dbReference>
<evidence type="ECO:0000256" key="2">
    <source>
        <dbReference type="ARBA" id="ARBA00011901"/>
    </source>
</evidence>
<dbReference type="PANTHER" id="PTHR30404">
    <property type="entry name" value="N-ACETYLMURAMOYL-L-ALANINE AMIDASE"/>
    <property type="match status" value="1"/>
</dbReference>
<keyword evidence="3 6" id="KW-0378">Hydrolase</keyword>
<comment type="caution">
    <text evidence="6">The sequence shown here is derived from an EMBL/GenBank/DDBJ whole genome shotgun (WGS) entry which is preliminary data.</text>
</comment>
<feature type="region of interest" description="Disordered" evidence="4">
    <location>
        <begin position="242"/>
        <end position="261"/>
    </location>
</feature>
<dbReference type="EC" id="3.5.1.28" evidence="2"/>
<evidence type="ECO:0000256" key="3">
    <source>
        <dbReference type="ARBA" id="ARBA00022801"/>
    </source>
</evidence>
<dbReference type="RefSeq" id="WP_223485494.1">
    <property type="nucleotide sequence ID" value="NZ_JAHXYU010000001.1"/>
</dbReference>
<dbReference type="PANTHER" id="PTHR30404:SF0">
    <property type="entry name" value="N-ACETYLMURAMOYL-L-ALANINE AMIDASE AMIC"/>
    <property type="match status" value="1"/>
</dbReference>
<reference evidence="6" key="1">
    <citation type="submission" date="2023-07" db="EMBL/GenBank/DDBJ databases">
        <title>Stenotrophomonas isolates from soil.</title>
        <authorList>
            <person name="Sharma V."/>
            <person name="Zur-Pinska J."/>
            <person name="Hay A.G."/>
        </authorList>
    </citation>
    <scope>NUCLEOTIDE SEQUENCE</scope>
    <source>
        <strain evidence="6">C2</strain>
    </source>
</reference>
<evidence type="ECO:0000256" key="4">
    <source>
        <dbReference type="SAM" id="MobiDB-lite"/>
    </source>
</evidence>
<dbReference type="Pfam" id="PF01520">
    <property type="entry name" value="Amidase_3"/>
    <property type="match status" value="1"/>
</dbReference>
<dbReference type="EMBL" id="JAUKNN010000001">
    <property type="protein sequence ID" value="MDN8667870.1"/>
    <property type="molecule type" value="Genomic_DNA"/>
</dbReference>
<gene>
    <name evidence="6" type="ORF">Q0S36_00800</name>
</gene>
<evidence type="ECO:0000313" key="6">
    <source>
        <dbReference type="EMBL" id="MDN8667870.1"/>
    </source>
</evidence>
<proteinExistence type="predicted"/>
<dbReference type="Gene3D" id="3.40.630.40">
    <property type="entry name" value="Zn-dependent exopeptidases"/>
    <property type="match status" value="1"/>
</dbReference>
<evidence type="ECO:0000256" key="1">
    <source>
        <dbReference type="ARBA" id="ARBA00001561"/>
    </source>
</evidence>